<reference evidence="4 5" key="1">
    <citation type="journal article" date="2019" name="Int. J. Syst. Evol. Microbiol.">
        <title>The Global Catalogue of Microorganisms (GCM) 10K type strain sequencing project: providing services to taxonomists for standard genome sequencing and annotation.</title>
        <authorList>
            <consortium name="The Broad Institute Genomics Platform"/>
            <consortium name="The Broad Institute Genome Sequencing Center for Infectious Disease"/>
            <person name="Wu L."/>
            <person name="Ma J."/>
        </authorList>
    </citation>
    <scope>NUCLEOTIDE SEQUENCE [LARGE SCALE GENOMIC DNA]</scope>
    <source>
        <strain evidence="4 5">JCM 6486</strain>
    </source>
</reference>
<dbReference type="PANTHER" id="PTHR46401:SF2">
    <property type="entry name" value="GLYCOSYLTRANSFERASE WBBK-RELATED"/>
    <property type="match status" value="1"/>
</dbReference>
<keyword evidence="1" id="KW-0808">Transferase</keyword>
<evidence type="ECO:0000259" key="3">
    <source>
        <dbReference type="Pfam" id="PF13439"/>
    </source>
</evidence>
<feature type="domain" description="Glycosyltransferase subfamily 4-like N-terminal" evidence="3">
    <location>
        <begin position="56"/>
        <end position="193"/>
    </location>
</feature>
<dbReference type="EMBL" id="BAAACP010000001">
    <property type="protein sequence ID" value="GAA0861360.1"/>
    <property type="molecule type" value="Genomic_DNA"/>
</dbReference>
<sequence length="385" mass="45076">MKILHICSYYNTSSLYKHLFKSISNIDNKMEQKIYIPMAIDASLCPEDHGTVRCKTDDYDRVEHIYKEVFNKNDRFIFSLKNLKMYKGLLNSVDIQNIDFIHAHSLFANGNIAYKIKKEKNIDYIVAVRATDVEVFLRKMVHLRKLGIKIMKESKNIIFISHNLKKEVINKYVPEKYRKEIEEKSLVIPNGIDSFWYSNKNELNNIKKDNTDLLKLIYIGTLHKRKNVDKIIDVFESLNNHNIPTRLEIVGGGPDKSKIDSKIEKSQYCEMCTINTWTNNREELLLKYKNSDIFIMPSVKETFGISYLEALSQGKPIIYTKNDGVDGYFKDGEVGYSVDPNNIEYIVECIKNIVDDYDDISERCIQNSRKFSWDKIAEKYINIYE</sequence>
<evidence type="ECO:0000256" key="1">
    <source>
        <dbReference type="ARBA" id="ARBA00022679"/>
    </source>
</evidence>
<evidence type="ECO:0000313" key="4">
    <source>
        <dbReference type="EMBL" id="GAA0861360.1"/>
    </source>
</evidence>
<evidence type="ECO:0000259" key="2">
    <source>
        <dbReference type="Pfam" id="PF00534"/>
    </source>
</evidence>
<dbReference type="Gene3D" id="3.40.50.2000">
    <property type="entry name" value="Glycogen Phosphorylase B"/>
    <property type="match status" value="2"/>
</dbReference>
<dbReference type="InterPro" id="IPR028098">
    <property type="entry name" value="Glyco_trans_4-like_N"/>
</dbReference>
<dbReference type="Pfam" id="PF13439">
    <property type="entry name" value="Glyco_transf_4"/>
    <property type="match status" value="1"/>
</dbReference>
<dbReference type="Pfam" id="PF00534">
    <property type="entry name" value="Glycos_transf_1"/>
    <property type="match status" value="1"/>
</dbReference>
<dbReference type="Proteomes" id="UP001400965">
    <property type="component" value="Unassembled WGS sequence"/>
</dbReference>
<gene>
    <name evidence="4" type="ORF">GCM10008917_02410</name>
</gene>
<feature type="domain" description="Glycosyl transferase family 1" evidence="2">
    <location>
        <begin position="202"/>
        <end position="370"/>
    </location>
</feature>
<evidence type="ECO:0000313" key="5">
    <source>
        <dbReference type="Proteomes" id="UP001400965"/>
    </source>
</evidence>
<proteinExistence type="predicted"/>
<dbReference type="SUPFAM" id="SSF53756">
    <property type="entry name" value="UDP-Glycosyltransferase/glycogen phosphorylase"/>
    <property type="match status" value="1"/>
</dbReference>
<comment type="caution">
    <text evidence="4">The sequence shown here is derived from an EMBL/GenBank/DDBJ whole genome shotgun (WGS) entry which is preliminary data.</text>
</comment>
<dbReference type="CDD" id="cd03801">
    <property type="entry name" value="GT4_PimA-like"/>
    <property type="match status" value="1"/>
</dbReference>
<dbReference type="RefSeq" id="WP_346041286.1">
    <property type="nucleotide sequence ID" value="NZ_BAAACP010000001.1"/>
</dbReference>
<accession>A0ABN1LX07</accession>
<keyword evidence="5" id="KW-1185">Reference proteome</keyword>
<name>A0ABN1LX07_9FIRM</name>
<organism evidence="4 5">
    <name type="scientific">Paraclostridium tenue</name>
    <dbReference type="NCBI Taxonomy" id="1737"/>
    <lineage>
        <taxon>Bacteria</taxon>
        <taxon>Bacillati</taxon>
        <taxon>Bacillota</taxon>
        <taxon>Clostridia</taxon>
        <taxon>Peptostreptococcales</taxon>
        <taxon>Peptostreptococcaceae</taxon>
        <taxon>Paraclostridium</taxon>
    </lineage>
</organism>
<protein>
    <submittedName>
        <fullName evidence="4">Glycosyltransferase family 4 protein</fullName>
    </submittedName>
</protein>
<dbReference type="InterPro" id="IPR001296">
    <property type="entry name" value="Glyco_trans_1"/>
</dbReference>
<dbReference type="PANTHER" id="PTHR46401">
    <property type="entry name" value="GLYCOSYLTRANSFERASE WBBK-RELATED"/>
    <property type="match status" value="1"/>
</dbReference>